<sequence length="84" mass="9966">MLDKFMYFVYILECIDGSYYTGSTNDITKRFKNHINGKGGRYTRSHKPIKVIYKENFKTKSDALKREVQIKKLNKKEKLILINT</sequence>
<dbReference type="InterPro" id="IPR035901">
    <property type="entry name" value="GIY-YIG_endonuc_sf"/>
</dbReference>
<comment type="caution">
    <text evidence="3">The sequence shown here is derived from an EMBL/GenBank/DDBJ whole genome shotgun (WGS) entry which is preliminary data.</text>
</comment>
<dbReference type="EMBL" id="LBOI01000002">
    <property type="protein sequence ID" value="KKP32158.1"/>
    <property type="molecule type" value="Genomic_DNA"/>
</dbReference>
<proteinExistence type="inferred from homology"/>
<name>A0A0F9YLQ5_9BACT</name>
<feature type="domain" description="GIY-YIG" evidence="2">
    <location>
        <begin position="5"/>
        <end position="80"/>
    </location>
</feature>
<dbReference type="PROSITE" id="PS50164">
    <property type="entry name" value="GIY_YIG"/>
    <property type="match status" value="1"/>
</dbReference>
<evidence type="ECO:0000259" key="2">
    <source>
        <dbReference type="PROSITE" id="PS50164"/>
    </source>
</evidence>
<accession>A0A0F9YLQ5</accession>
<dbReference type="Proteomes" id="UP000034803">
    <property type="component" value="Unassembled WGS sequence"/>
</dbReference>
<dbReference type="SUPFAM" id="SSF82771">
    <property type="entry name" value="GIY-YIG endonuclease"/>
    <property type="match status" value="1"/>
</dbReference>
<evidence type="ECO:0000313" key="4">
    <source>
        <dbReference type="Proteomes" id="UP000034803"/>
    </source>
</evidence>
<dbReference type="CDD" id="cd10456">
    <property type="entry name" value="GIY-YIG_UPF0213"/>
    <property type="match status" value="1"/>
</dbReference>
<dbReference type="SMART" id="SM00465">
    <property type="entry name" value="GIYc"/>
    <property type="match status" value="1"/>
</dbReference>
<dbReference type="Pfam" id="PF01541">
    <property type="entry name" value="GIY-YIG"/>
    <property type="match status" value="1"/>
</dbReference>
<evidence type="ECO:0000256" key="1">
    <source>
        <dbReference type="ARBA" id="ARBA00007435"/>
    </source>
</evidence>
<protein>
    <recommendedName>
        <fullName evidence="2">GIY-YIG domain-containing protein</fullName>
    </recommendedName>
</protein>
<organism evidence="3 4">
    <name type="scientific">Candidatus Woesebacteria bacterium GW2011_GWC2_31_9</name>
    <dbReference type="NCBI Taxonomy" id="1618586"/>
    <lineage>
        <taxon>Bacteria</taxon>
        <taxon>Candidatus Woeseibacteriota</taxon>
    </lineage>
</organism>
<dbReference type="PANTHER" id="PTHR34477">
    <property type="entry name" value="UPF0213 PROTEIN YHBQ"/>
    <property type="match status" value="1"/>
</dbReference>
<dbReference type="InterPro" id="IPR000305">
    <property type="entry name" value="GIY-YIG_endonuc"/>
</dbReference>
<gene>
    <name evidence="3" type="ORF">UR21_C0002G0077</name>
</gene>
<dbReference type="InterPro" id="IPR050190">
    <property type="entry name" value="UPF0213_domain"/>
</dbReference>
<comment type="similarity">
    <text evidence="1">Belongs to the UPF0213 family.</text>
</comment>
<evidence type="ECO:0000313" key="3">
    <source>
        <dbReference type="EMBL" id="KKP32158.1"/>
    </source>
</evidence>
<dbReference type="AlphaFoldDB" id="A0A0F9YLQ5"/>
<reference evidence="3 4" key="1">
    <citation type="journal article" date="2015" name="Nature">
        <title>rRNA introns, odd ribosomes, and small enigmatic genomes across a large radiation of phyla.</title>
        <authorList>
            <person name="Brown C.T."/>
            <person name="Hug L.A."/>
            <person name="Thomas B.C."/>
            <person name="Sharon I."/>
            <person name="Castelle C.J."/>
            <person name="Singh A."/>
            <person name="Wilkins M.J."/>
            <person name="Williams K.H."/>
            <person name="Banfield J.F."/>
        </authorList>
    </citation>
    <scope>NUCLEOTIDE SEQUENCE [LARGE SCALE GENOMIC DNA]</scope>
</reference>
<dbReference type="Gene3D" id="3.40.1440.10">
    <property type="entry name" value="GIY-YIG endonuclease"/>
    <property type="match status" value="1"/>
</dbReference>
<dbReference type="PANTHER" id="PTHR34477:SF1">
    <property type="entry name" value="UPF0213 PROTEIN YHBQ"/>
    <property type="match status" value="1"/>
</dbReference>